<evidence type="ECO:0000313" key="3">
    <source>
        <dbReference type="Proteomes" id="UP000531561"/>
    </source>
</evidence>
<feature type="compositionally biased region" description="Low complexity" evidence="1">
    <location>
        <begin position="35"/>
        <end position="50"/>
    </location>
</feature>
<gene>
    <name evidence="2" type="ORF">Bfra_002105</name>
</gene>
<organism evidence="2 3">
    <name type="scientific">Botrytis fragariae</name>
    <dbReference type="NCBI Taxonomy" id="1964551"/>
    <lineage>
        <taxon>Eukaryota</taxon>
        <taxon>Fungi</taxon>
        <taxon>Dikarya</taxon>
        <taxon>Ascomycota</taxon>
        <taxon>Pezizomycotina</taxon>
        <taxon>Leotiomycetes</taxon>
        <taxon>Helotiales</taxon>
        <taxon>Sclerotiniaceae</taxon>
        <taxon>Botrytis</taxon>
    </lineage>
</organism>
<keyword evidence="3" id="KW-1185">Reference proteome</keyword>
<reference evidence="2 3" key="1">
    <citation type="journal article" date="2020" name="Phytopathology">
        <title>A high-quality genome resource of Botrytis fragariae, a new and rapidly spreading fungal pathogen causing strawberry gray mold in the U.S.A.</title>
        <authorList>
            <person name="Wu Y."/>
            <person name="Saski C.A."/>
            <person name="Schnabel G."/>
            <person name="Xiao S."/>
            <person name="Hu M."/>
        </authorList>
    </citation>
    <scope>NUCLEOTIDE SEQUENCE [LARGE SCALE GENOMIC DNA]</scope>
    <source>
        <strain evidence="2 3">BVB16</strain>
    </source>
</reference>
<dbReference type="AlphaFoldDB" id="A0A8H6B281"/>
<dbReference type="RefSeq" id="XP_037196683.1">
    <property type="nucleotide sequence ID" value="XM_037332529.1"/>
</dbReference>
<proteinExistence type="predicted"/>
<accession>A0A8H6B281</accession>
<comment type="caution">
    <text evidence="2">The sequence shown here is derived from an EMBL/GenBank/DDBJ whole genome shotgun (WGS) entry which is preliminary data.</text>
</comment>
<name>A0A8H6B281_9HELO</name>
<protein>
    <submittedName>
        <fullName evidence="2">Uncharacterized protein</fullName>
    </submittedName>
</protein>
<feature type="region of interest" description="Disordered" evidence="1">
    <location>
        <begin position="1"/>
        <end position="64"/>
    </location>
</feature>
<dbReference type="EMBL" id="JABFCT010000003">
    <property type="protein sequence ID" value="KAF5877737.1"/>
    <property type="molecule type" value="Genomic_DNA"/>
</dbReference>
<dbReference type="Proteomes" id="UP000531561">
    <property type="component" value="Unassembled WGS sequence"/>
</dbReference>
<evidence type="ECO:0000256" key="1">
    <source>
        <dbReference type="SAM" id="MobiDB-lite"/>
    </source>
</evidence>
<feature type="compositionally biased region" description="Polar residues" evidence="1">
    <location>
        <begin position="8"/>
        <end position="25"/>
    </location>
</feature>
<evidence type="ECO:0000313" key="2">
    <source>
        <dbReference type="EMBL" id="KAF5877737.1"/>
    </source>
</evidence>
<dbReference type="GeneID" id="59256221"/>
<sequence length="64" mass="6747">MLGVLAGNTRSPSSPFEGNQDTLPASTGIEPSFHPMPSNPSNPQNPIQTPRYAYKLTNTASSSS</sequence>